<sequence length="48" mass="5170">MVAVCFLWHFPASHLGLLLAITLLCEVRTFLDTQVDPGTAAAQPAHPP</sequence>
<gene>
    <name evidence="1" type="ORF">AELLOGFF_05444</name>
</gene>
<evidence type="ECO:0000313" key="2">
    <source>
        <dbReference type="Proteomes" id="UP000430146"/>
    </source>
</evidence>
<keyword evidence="2" id="KW-1185">Reference proteome</keyword>
<protein>
    <submittedName>
        <fullName evidence="1">Uncharacterized protein</fullName>
    </submittedName>
</protein>
<evidence type="ECO:0000313" key="1">
    <source>
        <dbReference type="EMBL" id="CAA0128117.1"/>
    </source>
</evidence>
<accession>A0A5S9R468</accession>
<proteinExistence type="predicted"/>
<reference evidence="1 2" key="1">
    <citation type="submission" date="2019-11" db="EMBL/GenBank/DDBJ databases">
        <authorList>
            <person name="Holert J."/>
        </authorList>
    </citation>
    <scope>NUCLEOTIDE SEQUENCE [LARGE SCALE GENOMIC DNA]</scope>
    <source>
        <strain evidence="1">BC8_1</strain>
    </source>
</reference>
<dbReference type="AlphaFoldDB" id="A0A5S9R468"/>
<dbReference type="Proteomes" id="UP000430146">
    <property type="component" value="Unassembled WGS sequence"/>
</dbReference>
<organism evidence="1 2">
    <name type="scientific">Mycolicibacterium vanbaalenii</name>
    <name type="common">Mycobacterium vanbaalenii</name>
    <dbReference type="NCBI Taxonomy" id="110539"/>
    <lineage>
        <taxon>Bacteria</taxon>
        <taxon>Bacillati</taxon>
        <taxon>Actinomycetota</taxon>
        <taxon>Actinomycetes</taxon>
        <taxon>Mycobacteriales</taxon>
        <taxon>Mycobacteriaceae</taxon>
        <taxon>Mycolicibacterium</taxon>
    </lineage>
</organism>
<dbReference type="EMBL" id="CACSIP010000033">
    <property type="protein sequence ID" value="CAA0128117.1"/>
    <property type="molecule type" value="Genomic_DNA"/>
</dbReference>
<name>A0A5S9R468_MYCVN</name>